<reference evidence="2" key="4">
    <citation type="submission" date="2025-05" db="UniProtKB">
        <authorList>
            <consortium name="EnsemblFungi"/>
        </authorList>
    </citation>
    <scope>IDENTIFICATION</scope>
    <source>
        <strain evidence="2">isolate 1-1 / race 1 (BBBD)</strain>
    </source>
</reference>
<evidence type="ECO:0000313" key="2">
    <source>
        <dbReference type="EnsemblFungi" id="PTTG_06149-t43_1-p1"/>
    </source>
</evidence>
<reference evidence="1" key="2">
    <citation type="submission" date="2016-05" db="EMBL/GenBank/DDBJ databases">
        <title>Comparative analysis highlights variable genome content of wheat rusts and divergence of the mating loci.</title>
        <authorList>
            <person name="Cuomo C.A."/>
            <person name="Bakkeren G."/>
            <person name="Szabo L."/>
            <person name="Khalil H."/>
            <person name="Joly D."/>
            <person name="Goldberg J."/>
            <person name="Young S."/>
            <person name="Zeng Q."/>
            <person name="Fellers J."/>
        </authorList>
    </citation>
    <scope>NUCLEOTIDE SEQUENCE [LARGE SCALE GENOMIC DNA]</scope>
    <source>
        <strain evidence="1">1-1 BBBD Race 1</strain>
    </source>
</reference>
<reference evidence="1" key="1">
    <citation type="submission" date="2009-11" db="EMBL/GenBank/DDBJ databases">
        <authorList>
            <consortium name="The Broad Institute Genome Sequencing Platform"/>
            <person name="Ward D."/>
            <person name="Feldgarden M."/>
            <person name="Earl A."/>
            <person name="Young S.K."/>
            <person name="Zeng Q."/>
            <person name="Koehrsen M."/>
            <person name="Alvarado L."/>
            <person name="Berlin A."/>
            <person name="Bochicchio J."/>
            <person name="Borenstein D."/>
            <person name="Chapman S.B."/>
            <person name="Chen Z."/>
            <person name="Engels R."/>
            <person name="Freedman E."/>
            <person name="Gellesch M."/>
            <person name="Goldberg J."/>
            <person name="Griggs A."/>
            <person name="Gujja S."/>
            <person name="Heilman E."/>
            <person name="Heiman D."/>
            <person name="Hepburn T."/>
            <person name="Howarth C."/>
            <person name="Jen D."/>
            <person name="Larson L."/>
            <person name="Lewis B."/>
            <person name="Mehta T."/>
            <person name="Park D."/>
            <person name="Pearson M."/>
            <person name="Roberts A."/>
            <person name="Saif S."/>
            <person name="Shea T."/>
            <person name="Shenoy N."/>
            <person name="Sisk P."/>
            <person name="Stolte C."/>
            <person name="Sykes S."/>
            <person name="Thomson T."/>
            <person name="Walk T."/>
            <person name="White J."/>
            <person name="Yandava C."/>
            <person name="Izard J."/>
            <person name="Baranova O.V."/>
            <person name="Blanton J.M."/>
            <person name="Tanner A.C."/>
            <person name="Dewhirst F.E."/>
            <person name="Haas B."/>
            <person name="Nusbaum C."/>
            <person name="Birren B."/>
        </authorList>
    </citation>
    <scope>NUCLEOTIDE SEQUENCE [LARGE SCALE GENOMIC DNA]</scope>
    <source>
        <strain evidence="1">1-1 BBBD Race 1</strain>
    </source>
</reference>
<proteinExistence type="predicted"/>
<sequence>MERISQLNKCCATNLVSQQKSSFEGVESSLPPIYEDLLLLQEEQPLPQDTVVLRSSEMAKISLQNSCSATASAPQPKSDFKRLESFSPLVNKDLLLRPEEETLPPGIYQTRASHQR</sequence>
<evidence type="ECO:0000313" key="1">
    <source>
        <dbReference type="EMBL" id="OAV99168.1"/>
    </source>
</evidence>
<reference evidence="2 3" key="3">
    <citation type="journal article" date="2017" name="G3 (Bethesda)">
        <title>Comparative analysis highlights variable genome content of wheat rusts and divergence of the mating loci.</title>
        <authorList>
            <person name="Cuomo C.A."/>
            <person name="Bakkeren G."/>
            <person name="Khalil H.B."/>
            <person name="Panwar V."/>
            <person name="Joly D."/>
            <person name="Linning R."/>
            <person name="Sakthikumar S."/>
            <person name="Song X."/>
            <person name="Adiconis X."/>
            <person name="Fan L."/>
            <person name="Goldberg J.M."/>
            <person name="Levin J.Z."/>
            <person name="Young S."/>
            <person name="Zeng Q."/>
            <person name="Anikster Y."/>
            <person name="Bruce M."/>
            <person name="Wang M."/>
            <person name="Yin C."/>
            <person name="McCallum B."/>
            <person name="Szabo L.J."/>
            <person name="Hulbert S."/>
            <person name="Chen X."/>
            <person name="Fellers J.P."/>
        </authorList>
    </citation>
    <scope>NUCLEOTIDE SEQUENCE</scope>
    <source>
        <strain evidence="2">isolate 1-1 / race 1 (BBBD)</strain>
        <strain evidence="3">Isolate 1-1 / race 1 (BBBD)</strain>
    </source>
</reference>
<accession>A0A0C4EZ92</accession>
<evidence type="ECO:0000313" key="3">
    <source>
        <dbReference type="Proteomes" id="UP000005240"/>
    </source>
</evidence>
<dbReference type="EMBL" id="ADAS02000004">
    <property type="protein sequence ID" value="OAV99168.1"/>
    <property type="molecule type" value="Genomic_DNA"/>
</dbReference>
<dbReference type="AlphaFoldDB" id="A0A0C4EZ92"/>
<keyword evidence="3" id="KW-1185">Reference proteome</keyword>
<protein>
    <submittedName>
        <fullName evidence="1 2">Uncharacterized protein</fullName>
    </submittedName>
</protein>
<dbReference type="Proteomes" id="UP000005240">
    <property type="component" value="Unassembled WGS sequence"/>
</dbReference>
<gene>
    <name evidence="1" type="ORF">PTTG_06149</name>
</gene>
<dbReference type="EnsemblFungi" id="PTTG_06149-t43_1">
    <property type="protein sequence ID" value="PTTG_06149-t43_1-p1"/>
    <property type="gene ID" value="PTTG_06149"/>
</dbReference>
<name>A0A0C4EZ92_PUCT1</name>
<organism evidence="1">
    <name type="scientific">Puccinia triticina (isolate 1-1 / race 1 (BBBD))</name>
    <name type="common">Brown leaf rust fungus</name>
    <dbReference type="NCBI Taxonomy" id="630390"/>
    <lineage>
        <taxon>Eukaryota</taxon>
        <taxon>Fungi</taxon>
        <taxon>Dikarya</taxon>
        <taxon>Basidiomycota</taxon>
        <taxon>Pucciniomycotina</taxon>
        <taxon>Pucciniomycetes</taxon>
        <taxon>Pucciniales</taxon>
        <taxon>Pucciniaceae</taxon>
        <taxon>Puccinia</taxon>
    </lineage>
</organism>
<dbReference type="VEuPathDB" id="FungiDB:PTTG_06149"/>